<reference evidence="1 2" key="1">
    <citation type="journal article" date="2024" name="J. Plant Pathol.">
        <title>Sequence and assembly of the genome of Seiridium unicorne, isolate CBS 538.82, causal agent of cypress canker disease.</title>
        <authorList>
            <person name="Scali E."/>
            <person name="Rocca G.D."/>
            <person name="Danti R."/>
            <person name="Garbelotto M."/>
            <person name="Barberini S."/>
            <person name="Baroncelli R."/>
            <person name="Emiliani G."/>
        </authorList>
    </citation>
    <scope>NUCLEOTIDE SEQUENCE [LARGE SCALE GENOMIC DNA]</scope>
    <source>
        <strain evidence="1 2">BM-138-508</strain>
    </source>
</reference>
<comment type="caution">
    <text evidence="1">The sequence shown here is derived from an EMBL/GenBank/DDBJ whole genome shotgun (WGS) entry which is preliminary data.</text>
</comment>
<gene>
    <name evidence="1" type="ORF">SUNI508_14072</name>
</gene>
<protein>
    <submittedName>
        <fullName evidence="1">Uncharacterized protein</fullName>
    </submittedName>
</protein>
<dbReference type="EMBL" id="JARVKF010000170">
    <property type="protein sequence ID" value="KAK9421549.1"/>
    <property type="molecule type" value="Genomic_DNA"/>
</dbReference>
<evidence type="ECO:0000313" key="1">
    <source>
        <dbReference type="EMBL" id="KAK9421549.1"/>
    </source>
</evidence>
<proteinExistence type="predicted"/>
<sequence>MFLQLRSFSFL</sequence>
<keyword evidence="2" id="KW-1185">Reference proteome</keyword>
<accession>A0ABR2V3R0</accession>
<organism evidence="1 2">
    <name type="scientific">Seiridium unicorne</name>
    <dbReference type="NCBI Taxonomy" id="138068"/>
    <lineage>
        <taxon>Eukaryota</taxon>
        <taxon>Fungi</taxon>
        <taxon>Dikarya</taxon>
        <taxon>Ascomycota</taxon>
        <taxon>Pezizomycotina</taxon>
        <taxon>Sordariomycetes</taxon>
        <taxon>Xylariomycetidae</taxon>
        <taxon>Amphisphaeriales</taxon>
        <taxon>Sporocadaceae</taxon>
        <taxon>Seiridium</taxon>
    </lineage>
</organism>
<dbReference type="Proteomes" id="UP001408356">
    <property type="component" value="Unassembled WGS sequence"/>
</dbReference>
<name>A0ABR2V3R0_9PEZI</name>
<evidence type="ECO:0000313" key="2">
    <source>
        <dbReference type="Proteomes" id="UP001408356"/>
    </source>
</evidence>